<protein>
    <submittedName>
        <fullName evidence="1">Uncharacterized protein</fullName>
    </submittedName>
</protein>
<organism evidence="1 2">
    <name type="scientific">Brachionus plicatilis</name>
    <name type="common">Marine rotifer</name>
    <name type="synonym">Brachionus muelleri</name>
    <dbReference type="NCBI Taxonomy" id="10195"/>
    <lineage>
        <taxon>Eukaryota</taxon>
        <taxon>Metazoa</taxon>
        <taxon>Spiralia</taxon>
        <taxon>Gnathifera</taxon>
        <taxon>Rotifera</taxon>
        <taxon>Eurotatoria</taxon>
        <taxon>Monogononta</taxon>
        <taxon>Pseudotrocha</taxon>
        <taxon>Ploima</taxon>
        <taxon>Brachionidae</taxon>
        <taxon>Brachionus</taxon>
    </lineage>
</organism>
<gene>
    <name evidence="1" type="ORF">BpHYR1_047037</name>
</gene>
<comment type="caution">
    <text evidence="1">The sequence shown here is derived from an EMBL/GenBank/DDBJ whole genome shotgun (WGS) entry which is preliminary data.</text>
</comment>
<evidence type="ECO:0000313" key="1">
    <source>
        <dbReference type="EMBL" id="RNA37914.1"/>
    </source>
</evidence>
<dbReference type="AlphaFoldDB" id="A0A3M7SPZ0"/>
<sequence length="80" mass="8534">MHAFLIVLGQRDACAHFVRSKLQGAHGVAGGACARLSAVLLAFHRAALVHVGECFVAVFVRVELAHYVIGQFAFASDRGD</sequence>
<dbReference type="Proteomes" id="UP000276133">
    <property type="component" value="Unassembled WGS sequence"/>
</dbReference>
<name>A0A3M7SPZ0_BRAPC</name>
<proteinExistence type="predicted"/>
<reference evidence="1 2" key="1">
    <citation type="journal article" date="2018" name="Sci. Rep.">
        <title>Genomic signatures of local adaptation to the degree of environmental predictability in rotifers.</title>
        <authorList>
            <person name="Franch-Gras L."/>
            <person name="Hahn C."/>
            <person name="Garcia-Roger E.M."/>
            <person name="Carmona M.J."/>
            <person name="Serra M."/>
            <person name="Gomez A."/>
        </authorList>
    </citation>
    <scope>NUCLEOTIDE SEQUENCE [LARGE SCALE GENOMIC DNA]</scope>
    <source>
        <strain evidence="1">HYR1</strain>
    </source>
</reference>
<accession>A0A3M7SPZ0</accession>
<dbReference type="EMBL" id="REGN01000960">
    <property type="protein sequence ID" value="RNA37914.1"/>
    <property type="molecule type" value="Genomic_DNA"/>
</dbReference>
<evidence type="ECO:0000313" key="2">
    <source>
        <dbReference type="Proteomes" id="UP000276133"/>
    </source>
</evidence>
<keyword evidence="2" id="KW-1185">Reference proteome</keyword>